<evidence type="ECO:0000313" key="3">
    <source>
        <dbReference type="Proteomes" id="UP000812966"/>
    </source>
</evidence>
<feature type="compositionally biased region" description="Polar residues" evidence="1">
    <location>
        <begin position="224"/>
        <end position="238"/>
    </location>
</feature>
<accession>A0A8K0JRZ1</accession>
<gene>
    <name evidence="2" type="ORF">FFLO_00190</name>
</gene>
<feature type="compositionally biased region" description="Low complexity" evidence="1">
    <location>
        <begin position="259"/>
        <end position="273"/>
    </location>
</feature>
<dbReference type="OrthoDB" id="3366194at2759"/>
<feature type="compositionally biased region" description="Low complexity" evidence="1">
    <location>
        <begin position="207"/>
        <end position="222"/>
    </location>
</feature>
<feature type="region of interest" description="Disordered" evidence="1">
    <location>
        <begin position="207"/>
        <end position="295"/>
    </location>
</feature>
<feature type="region of interest" description="Disordered" evidence="1">
    <location>
        <begin position="423"/>
        <end position="443"/>
    </location>
</feature>
<keyword evidence="3" id="KW-1185">Reference proteome</keyword>
<comment type="caution">
    <text evidence="2">The sequence shown here is derived from an EMBL/GenBank/DDBJ whole genome shotgun (WGS) entry which is preliminary data.</text>
</comment>
<feature type="compositionally biased region" description="Polar residues" evidence="1">
    <location>
        <begin position="432"/>
        <end position="443"/>
    </location>
</feature>
<feature type="compositionally biased region" description="Basic and acidic residues" evidence="1">
    <location>
        <begin position="59"/>
        <end position="69"/>
    </location>
</feature>
<evidence type="ECO:0000313" key="2">
    <source>
        <dbReference type="EMBL" id="KAG7579982.1"/>
    </source>
</evidence>
<dbReference type="AlphaFoldDB" id="A0A8K0JRZ1"/>
<feature type="compositionally biased region" description="Low complexity" evidence="1">
    <location>
        <begin position="8"/>
        <end position="24"/>
    </location>
</feature>
<sequence length="443" mass="47333">MVQDDLASSPPRSLSQSNLSSESSAWILPSPHESDTSNRSAQYLTIPEPRARAVVSTAPHEKDKDEHQTHTPRRRLSRGSTTSSVTSTQAIAGSTGGTDDSGMMIMPDDLIETGDFRYPTPETFGPQYWERRRELWLSGQLYPHDPTLPQAGPYLGSNNLPWTSPEAANVNNNGTSSHNSLSHYLGLSMKARGKLPSFLVNALPGSSSAAAANPHANGSAASTDLRSSSGAQNPSQALSAGAIVPSNPSSLAQDRAGANPNSNSNPMSYSQYQTARSTPNPLVSKKGKGGGADDPIDRLEALLAEPGSEESDRVWKQGGLEAVWKFLIDGKMLKRGIRLGLAVKILRAGWIHDGTWPASYTLSGASKSQLEMLNNDPFFASPPKQTTALPPTLLQTEVQDTATATTGIDMQVDANGRPVVELEQVPEPIDIPQTTDSGRHPQQ</sequence>
<feature type="region of interest" description="Disordered" evidence="1">
    <location>
        <begin position="1"/>
        <end position="104"/>
    </location>
</feature>
<proteinExistence type="predicted"/>
<feature type="compositionally biased region" description="Low complexity" evidence="1">
    <location>
        <begin position="78"/>
        <end position="88"/>
    </location>
</feature>
<protein>
    <submittedName>
        <fullName evidence="2">Uncharacterized protein</fullName>
    </submittedName>
</protein>
<organism evidence="2 3">
    <name type="scientific">Filobasidium floriforme</name>
    <dbReference type="NCBI Taxonomy" id="5210"/>
    <lineage>
        <taxon>Eukaryota</taxon>
        <taxon>Fungi</taxon>
        <taxon>Dikarya</taxon>
        <taxon>Basidiomycota</taxon>
        <taxon>Agaricomycotina</taxon>
        <taxon>Tremellomycetes</taxon>
        <taxon>Filobasidiales</taxon>
        <taxon>Filobasidiaceae</taxon>
        <taxon>Filobasidium</taxon>
    </lineage>
</organism>
<dbReference type="Proteomes" id="UP000812966">
    <property type="component" value="Unassembled WGS sequence"/>
</dbReference>
<evidence type="ECO:0000256" key="1">
    <source>
        <dbReference type="SAM" id="MobiDB-lite"/>
    </source>
</evidence>
<dbReference type="EMBL" id="JABELV010000002">
    <property type="protein sequence ID" value="KAG7579982.1"/>
    <property type="molecule type" value="Genomic_DNA"/>
</dbReference>
<reference evidence="2" key="1">
    <citation type="submission" date="2020-04" db="EMBL/GenBank/DDBJ databases">
        <title>Analysis of mating type loci in Filobasidium floriforme.</title>
        <authorList>
            <person name="Nowrousian M."/>
        </authorList>
    </citation>
    <scope>NUCLEOTIDE SEQUENCE</scope>
    <source>
        <strain evidence="2">CBS 6242</strain>
    </source>
</reference>
<name>A0A8K0JRZ1_9TREE</name>